<evidence type="ECO:0000313" key="2">
    <source>
        <dbReference type="Proteomes" id="UP000823619"/>
    </source>
</evidence>
<protein>
    <submittedName>
        <fullName evidence="1">Uncharacterized protein</fullName>
    </submittedName>
</protein>
<organism evidence="1 2">
    <name type="scientific">Candidatus Cryptobacteroides merdavium</name>
    <dbReference type="NCBI Taxonomy" id="2840769"/>
    <lineage>
        <taxon>Bacteria</taxon>
        <taxon>Pseudomonadati</taxon>
        <taxon>Bacteroidota</taxon>
        <taxon>Bacteroidia</taxon>
        <taxon>Bacteroidales</taxon>
        <taxon>Candidatus Cryptobacteroides</taxon>
    </lineage>
</organism>
<reference evidence="1" key="2">
    <citation type="journal article" date="2021" name="PeerJ">
        <title>Extensive microbial diversity within the chicken gut microbiome revealed by metagenomics and culture.</title>
        <authorList>
            <person name="Gilroy R."/>
            <person name="Ravi A."/>
            <person name="Getino M."/>
            <person name="Pursley I."/>
            <person name="Horton D.L."/>
            <person name="Alikhan N.F."/>
            <person name="Baker D."/>
            <person name="Gharbi K."/>
            <person name="Hall N."/>
            <person name="Watson M."/>
            <person name="Adriaenssens E.M."/>
            <person name="Foster-Nyarko E."/>
            <person name="Jarju S."/>
            <person name="Secka A."/>
            <person name="Antonio M."/>
            <person name="Oren A."/>
            <person name="Chaudhuri R.R."/>
            <person name="La Ragione R."/>
            <person name="Hildebrand F."/>
            <person name="Pallen M.J."/>
        </authorList>
    </citation>
    <scope>NUCLEOTIDE SEQUENCE</scope>
    <source>
        <strain evidence="1">D5-748</strain>
    </source>
</reference>
<sequence>MSKKAVLICISAIVVLLAVVAVAVSVLYSGVETGRDSGLNDSRYSLFHAVPSDAVAVLRFSDVEKMTAMLADTASAASYLVPSSETSFSRFLTRLSALSSGRSLPLASSSAVLSLHYNGSLIPLVIADAGRAGQGISDEAAALAAEADSAGLYSSYTDCGEFEDVDSRLARKSILLISPSDALVKSAQRHLSRNISVIDSDGFSLSASDAAGEDLLFISGRNMKKLFDGMFTGKYRRHADFFSRMSEWNSFSVTFSGSSHVGLAGNASFSEDAADFMKIFSSVQPGTSSVSSMLPSYAFFAASLPFGDVGAYIDAYQQFADAGNGAVKLLSARKELARRSGVSPVEWASSLSIQEAGVVSFYAGKNLEQVVLLKVGKEDVPLIFKGTDVTGLKGYEPKVHPYAYAGFAASLFGPMFNAGDESCFTYMDGWIISGSAVGVGEYVSGRALENTLKGYMADAGLEDRLSAANRCFVSYFSLSENPEALGGIFSKRYAESMARSLEGITYEPVTMSVGKEKSSLEICLDLDRVTVKKSKPPVFERDTVIAVSRGPFKVKNSGTGRTNLFYQQDNMYLCLQEENGKGIWAAPFETPIAGRAGTIDYFANGKLQILFASGSKLHLIDRLGRFVSPFPIDLGKNILLGPDIYDFNGSRRYNVMVLHDDNTIDMYNLQGRKPLQWKGITAQETIKGLPEALKAGGRTYWVVRTSMQTLIYPFYGGEPLTKGTGDRMIRPDSKVVPVSGNAVKAVCYDGKEHEFRL</sequence>
<gene>
    <name evidence="1" type="ORF">IAC23_01995</name>
</gene>
<dbReference type="Proteomes" id="UP000823619">
    <property type="component" value="Unassembled WGS sequence"/>
</dbReference>
<accession>A0A9D9EDU3</accession>
<proteinExistence type="predicted"/>
<dbReference type="EMBL" id="JADIMO010000025">
    <property type="protein sequence ID" value="MBO8444455.1"/>
    <property type="molecule type" value="Genomic_DNA"/>
</dbReference>
<comment type="caution">
    <text evidence="1">The sequence shown here is derived from an EMBL/GenBank/DDBJ whole genome shotgun (WGS) entry which is preliminary data.</text>
</comment>
<reference evidence="1" key="1">
    <citation type="submission" date="2020-10" db="EMBL/GenBank/DDBJ databases">
        <authorList>
            <person name="Gilroy R."/>
        </authorList>
    </citation>
    <scope>NUCLEOTIDE SEQUENCE</scope>
    <source>
        <strain evidence="1">D5-748</strain>
    </source>
</reference>
<evidence type="ECO:0000313" key="1">
    <source>
        <dbReference type="EMBL" id="MBO8444455.1"/>
    </source>
</evidence>
<dbReference type="AlphaFoldDB" id="A0A9D9EDU3"/>
<name>A0A9D9EDU3_9BACT</name>